<evidence type="ECO:0000259" key="3">
    <source>
        <dbReference type="PROSITE" id="PS50994"/>
    </source>
</evidence>
<evidence type="ECO:0000256" key="1">
    <source>
        <dbReference type="SAM" id="Coils"/>
    </source>
</evidence>
<dbReference type="PANTHER" id="PTHR46585:SF1">
    <property type="entry name" value="CHROMO DOMAIN-CONTAINING PROTEIN"/>
    <property type="match status" value="1"/>
</dbReference>
<keyword evidence="1" id="KW-0175">Coiled coil</keyword>
<dbReference type="GO" id="GO:0003676">
    <property type="term" value="F:nucleic acid binding"/>
    <property type="evidence" value="ECO:0007669"/>
    <property type="project" value="InterPro"/>
</dbReference>
<accession>A0A6V7Y1S7</accession>
<dbReference type="Gene3D" id="3.30.420.10">
    <property type="entry name" value="Ribonuclease H-like superfamily/Ribonuclease H"/>
    <property type="match status" value="1"/>
</dbReference>
<proteinExistence type="predicted"/>
<feature type="compositionally biased region" description="Basic and acidic residues" evidence="2">
    <location>
        <begin position="814"/>
        <end position="834"/>
    </location>
</feature>
<dbReference type="Proteomes" id="UP000580250">
    <property type="component" value="Unassembled WGS sequence"/>
</dbReference>
<dbReference type="OrthoDB" id="6408700at2759"/>
<name>A0A6V7Y1S7_MELEN</name>
<evidence type="ECO:0000256" key="2">
    <source>
        <dbReference type="SAM" id="MobiDB-lite"/>
    </source>
</evidence>
<feature type="region of interest" description="Disordered" evidence="2">
    <location>
        <begin position="1009"/>
        <end position="1034"/>
    </location>
</feature>
<dbReference type="PANTHER" id="PTHR46585">
    <property type="entry name" value="INTEGRASE CORE DOMAIN CONTAINING PROTEIN"/>
    <property type="match status" value="1"/>
</dbReference>
<organism evidence="4 5">
    <name type="scientific">Meloidogyne enterolobii</name>
    <name type="common">Root-knot nematode worm</name>
    <name type="synonym">Meloidogyne mayaguensis</name>
    <dbReference type="NCBI Taxonomy" id="390850"/>
    <lineage>
        <taxon>Eukaryota</taxon>
        <taxon>Metazoa</taxon>
        <taxon>Ecdysozoa</taxon>
        <taxon>Nematoda</taxon>
        <taxon>Chromadorea</taxon>
        <taxon>Rhabditida</taxon>
        <taxon>Tylenchina</taxon>
        <taxon>Tylenchomorpha</taxon>
        <taxon>Tylenchoidea</taxon>
        <taxon>Meloidogynidae</taxon>
        <taxon>Meloidogyninae</taxon>
        <taxon>Meloidogyne</taxon>
    </lineage>
</organism>
<feature type="region of interest" description="Disordered" evidence="2">
    <location>
        <begin position="705"/>
        <end position="744"/>
    </location>
</feature>
<dbReference type="Pfam" id="PF00665">
    <property type="entry name" value="rve"/>
    <property type="match status" value="1"/>
</dbReference>
<feature type="compositionally biased region" description="Polar residues" evidence="2">
    <location>
        <begin position="726"/>
        <end position="739"/>
    </location>
</feature>
<reference evidence="4 5" key="1">
    <citation type="submission" date="2020-08" db="EMBL/GenBank/DDBJ databases">
        <authorList>
            <person name="Koutsovoulos G."/>
            <person name="Danchin GJ E."/>
        </authorList>
    </citation>
    <scope>NUCLEOTIDE SEQUENCE [LARGE SCALE GENOMIC DNA]</scope>
</reference>
<dbReference type="AlphaFoldDB" id="A0A6V7Y1S7"/>
<feature type="compositionally biased region" description="Polar residues" evidence="2">
    <location>
        <begin position="781"/>
        <end position="791"/>
    </location>
</feature>
<sequence>MGKALDNFLSKIYYSLNSPASYAGIHRVYEEARRKYPKIKFQDVYNFLHKQRVYTMHRPSRKKFPRLVTRPSGLHTDWQADLAIFDQIAKHNDSNRYLLVCIDVLSRKIFASPVKTKRSEDMIEAFEKIFKMSEGIMPHKLYTDRGLEFEAKRMKEYFRTKDIDKRVVYSPDVHASMAERANRTIKERLYRYFSEKNTLRWVEAIQKIVSGINSSVNRVTGIAPNSVTFKNSQKLFERLYKRTDIPIKLTSKLEPGQVVRISKEKGKFEKGYLPNYTDELFLINTTNDARTPITYRLKDFEDNPIEGIFYREELVPTQEDTTHRIAEILKTRTTRTGIKQHFLGKRQRHSSTLTMDSFYVVLPSNSGDVEGNTTSKFTVRMPDTLELDSSWTVALSNIIYPFSFSLLGDSDEQESITIYRRYGKELLSVRIELPDLSFASEEALEEAINAILLDAWKKELDREREEMRLEENKKRIYGNFRKRRAVETISEQLVKNGYFDLSKEISFNFMKFLGKQGIRLPPISPHAIDDIEMVRFTPHQDQRDRIKQALDEFTNPPSVSQTEEVSTVTPIEETIESTPQTQPEVEQKEKLPTAEYESFIQQLETEGYFDMPKDRAYKFIQYLNKEIKGAKLPVLSSVPESSVVRLKPQTEQKDIIINAIKSFASTSPSENPLQEASLVENVDENPETPAPSQVQVKNIINENTESLPTSDSSITDDPPIPKSPVTPVSESFASPSPSETKPENPLQEAILVENADENHETDTPAPSQVQVKNQINEKTEILPTSDSSITDNPPIPKSPVTLVSEAPTEAPVSSEEKSDDIQQDTEKQKDKTPLDGKITPLSDTLTDEQKTLIDMAVRAATRSLTNSVELAKQQSQLNKELNQKYWEDARYKYALIDEEVTLNETGVTKRKVPATLLKLVVTQLKLLFSRRNEIDKWIQECLDAKDRVSEAQIETVAAESRGDVTEARKAADRAKAAEQKVKELASQVEEAVAGQKILSEEIVGKVEAELSKQDDETSSAKITTPDDEETSTHEKMKILKSKTNMDLKSLKNLLKIRKKILKSLLHTKRKILRKKLSQ</sequence>
<evidence type="ECO:0000313" key="5">
    <source>
        <dbReference type="Proteomes" id="UP000580250"/>
    </source>
</evidence>
<dbReference type="GO" id="GO:0015074">
    <property type="term" value="P:DNA integration"/>
    <property type="evidence" value="ECO:0007669"/>
    <property type="project" value="InterPro"/>
</dbReference>
<feature type="domain" description="Integrase catalytic" evidence="3">
    <location>
        <begin position="67"/>
        <end position="232"/>
    </location>
</feature>
<dbReference type="PROSITE" id="PS50994">
    <property type="entry name" value="INTEGRASE"/>
    <property type="match status" value="1"/>
</dbReference>
<evidence type="ECO:0000313" key="4">
    <source>
        <dbReference type="EMBL" id="CAD2205494.1"/>
    </source>
</evidence>
<feature type="coiled-coil region" evidence="1">
    <location>
        <begin position="934"/>
        <end position="994"/>
    </location>
</feature>
<comment type="caution">
    <text evidence="4">The sequence shown here is derived from an EMBL/GenBank/DDBJ whole genome shotgun (WGS) entry which is preliminary data.</text>
</comment>
<gene>
    <name evidence="4" type="ORF">MENT_LOCUS59308</name>
</gene>
<dbReference type="SUPFAM" id="SSF53098">
    <property type="entry name" value="Ribonuclease H-like"/>
    <property type="match status" value="1"/>
</dbReference>
<dbReference type="InterPro" id="IPR012337">
    <property type="entry name" value="RNaseH-like_sf"/>
</dbReference>
<feature type="compositionally biased region" description="Polar residues" evidence="2">
    <location>
        <begin position="705"/>
        <end position="715"/>
    </location>
</feature>
<feature type="region of interest" description="Disordered" evidence="2">
    <location>
        <begin position="781"/>
        <end position="842"/>
    </location>
</feature>
<dbReference type="InterPro" id="IPR001584">
    <property type="entry name" value="Integrase_cat-core"/>
</dbReference>
<dbReference type="EMBL" id="CAJEWN010002842">
    <property type="protein sequence ID" value="CAD2205494.1"/>
    <property type="molecule type" value="Genomic_DNA"/>
</dbReference>
<dbReference type="InterPro" id="IPR036397">
    <property type="entry name" value="RNaseH_sf"/>
</dbReference>
<protein>
    <recommendedName>
        <fullName evidence="3">Integrase catalytic domain-containing protein</fullName>
    </recommendedName>
</protein>